<evidence type="ECO:0000259" key="3">
    <source>
        <dbReference type="Pfam" id="PF13439"/>
    </source>
</evidence>
<protein>
    <submittedName>
        <fullName evidence="4">Glycosyltransferase family 4 protein</fullName>
    </submittedName>
</protein>
<dbReference type="PANTHER" id="PTHR46401:SF2">
    <property type="entry name" value="GLYCOSYLTRANSFERASE WBBK-RELATED"/>
    <property type="match status" value="1"/>
</dbReference>
<sequence length="367" mass="40649">MARIAVDARPLSIPTTGIGRYTCAILERMVNSRHQWYLYSHQPLLKDFKGHSNVTVRCGNVQKSSIGSLFAQAFFPLWASKDKVDIFWSPRHHLPLCLGKSVFKALTIHDLVWHKFPETMPYLGRLLERMLMPPSLKAADAVIAVSDSTAQELQQAFSGCAGKIETVVEAPFLELVDKPSPLGDYFLFVGTLEPRKNLIRLLDAYALYQARASQPLPLRICGAKGWGLPELEKIIGHLGLKEWVQILGYVADDQLPQLYGGARALLIPSLYEGFGLPIVEAYSQGTPVMTSNRGAMAEVAGEAALLVDPENEVSMAQALSVLTQDEEKVKCLQSRALKRARYFSWDSAAAKTLSVLESCLSHQRLRA</sequence>
<dbReference type="GO" id="GO:0009103">
    <property type="term" value="P:lipopolysaccharide biosynthetic process"/>
    <property type="evidence" value="ECO:0007669"/>
    <property type="project" value="TreeGrafter"/>
</dbReference>
<evidence type="ECO:0000313" key="5">
    <source>
        <dbReference type="Proteomes" id="UP001209730"/>
    </source>
</evidence>
<dbReference type="PANTHER" id="PTHR46401">
    <property type="entry name" value="GLYCOSYLTRANSFERASE WBBK-RELATED"/>
    <property type="match status" value="1"/>
</dbReference>
<dbReference type="EMBL" id="JAPHQB010000002">
    <property type="protein sequence ID" value="MCX2800403.1"/>
    <property type="molecule type" value="Genomic_DNA"/>
</dbReference>
<dbReference type="CDD" id="cd03809">
    <property type="entry name" value="GT4_MtfB-like"/>
    <property type="match status" value="1"/>
</dbReference>
<organism evidence="4 5">
    <name type="scientific">Microbulbifer thermotolerans</name>
    <dbReference type="NCBI Taxonomy" id="252514"/>
    <lineage>
        <taxon>Bacteria</taxon>
        <taxon>Pseudomonadati</taxon>
        <taxon>Pseudomonadota</taxon>
        <taxon>Gammaproteobacteria</taxon>
        <taxon>Cellvibrionales</taxon>
        <taxon>Microbulbiferaceae</taxon>
        <taxon>Microbulbifer</taxon>
    </lineage>
</organism>
<gene>
    <name evidence="4" type="ORF">OQJ68_01230</name>
</gene>
<dbReference type="RefSeq" id="WP_266002871.1">
    <property type="nucleotide sequence ID" value="NZ_JAPHQA010000009.1"/>
</dbReference>
<feature type="domain" description="Glycosyltransferase subfamily 4-like N-terminal" evidence="3">
    <location>
        <begin position="17"/>
        <end position="166"/>
    </location>
</feature>
<dbReference type="InterPro" id="IPR028098">
    <property type="entry name" value="Glyco_trans_4-like_N"/>
</dbReference>
<dbReference type="Proteomes" id="UP001209730">
    <property type="component" value="Unassembled WGS sequence"/>
</dbReference>
<dbReference type="Pfam" id="PF00534">
    <property type="entry name" value="Glycos_transf_1"/>
    <property type="match status" value="1"/>
</dbReference>
<dbReference type="GO" id="GO:0016757">
    <property type="term" value="F:glycosyltransferase activity"/>
    <property type="evidence" value="ECO:0007669"/>
    <property type="project" value="InterPro"/>
</dbReference>
<reference evidence="4" key="1">
    <citation type="submission" date="2022-11" db="EMBL/GenBank/DDBJ databases">
        <title>Chitin-degrading and fungicidal potential of chitinolytic bacterial strains from marine environment of the Pacific Ocean regions.</title>
        <authorList>
            <person name="Pentekhina I."/>
            <person name="Nedashkovskaya O."/>
            <person name="Seitkalieva A."/>
            <person name="Podvolotskaya A."/>
            <person name="Tekutyeva L."/>
            <person name="Balabanova L."/>
        </authorList>
    </citation>
    <scope>NUCLEOTIDE SEQUENCE</scope>
    <source>
        <strain evidence="4">KMM 6838</strain>
    </source>
</reference>
<evidence type="ECO:0000256" key="1">
    <source>
        <dbReference type="ARBA" id="ARBA00022679"/>
    </source>
</evidence>
<dbReference type="SUPFAM" id="SSF53756">
    <property type="entry name" value="UDP-Glycosyltransferase/glycogen phosphorylase"/>
    <property type="match status" value="1"/>
</dbReference>
<dbReference type="InterPro" id="IPR001296">
    <property type="entry name" value="Glyco_trans_1"/>
</dbReference>
<feature type="domain" description="Glycosyl transferase family 1" evidence="2">
    <location>
        <begin position="185"/>
        <end position="336"/>
    </location>
</feature>
<dbReference type="AlphaFoldDB" id="A0AB35HVD4"/>
<dbReference type="Gene3D" id="3.40.50.2000">
    <property type="entry name" value="Glycogen Phosphorylase B"/>
    <property type="match status" value="2"/>
</dbReference>
<proteinExistence type="predicted"/>
<evidence type="ECO:0000259" key="2">
    <source>
        <dbReference type="Pfam" id="PF00534"/>
    </source>
</evidence>
<comment type="caution">
    <text evidence="4">The sequence shown here is derived from an EMBL/GenBank/DDBJ whole genome shotgun (WGS) entry which is preliminary data.</text>
</comment>
<keyword evidence="1" id="KW-0808">Transferase</keyword>
<accession>A0AB35HVD4</accession>
<name>A0AB35HVD4_MICTH</name>
<dbReference type="Pfam" id="PF13439">
    <property type="entry name" value="Glyco_transf_4"/>
    <property type="match status" value="1"/>
</dbReference>
<evidence type="ECO:0000313" key="4">
    <source>
        <dbReference type="EMBL" id="MCX2800403.1"/>
    </source>
</evidence>